<dbReference type="GO" id="GO:0043047">
    <property type="term" value="F:single-stranded telomeric DNA binding"/>
    <property type="evidence" value="ECO:0007669"/>
    <property type="project" value="TreeGrafter"/>
</dbReference>
<reference evidence="22" key="1">
    <citation type="submission" date="2025-08" db="UniProtKB">
        <authorList>
            <consortium name="RefSeq"/>
        </authorList>
    </citation>
    <scope>IDENTIFICATION</scope>
    <source>
        <strain evidence="22">15085-1641.00</strain>
        <tissue evidence="22">Whole body</tissue>
    </source>
</reference>
<dbReference type="Pfam" id="PF13476">
    <property type="entry name" value="AAA_23"/>
    <property type="match status" value="1"/>
</dbReference>
<evidence type="ECO:0000256" key="10">
    <source>
        <dbReference type="ARBA" id="ARBA00022833"/>
    </source>
</evidence>
<keyword evidence="12" id="KW-0460">Magnesium</keyword>
<sequence>MSTIEKLSIQGVRSFGVNAEDMQSLTFSSPITLILGQNGCGKTTIIECLKYALTGEHPPGSSSGKHFVHDPNIFDKNESLAQVKMLVRDRRNVQMSICRSMKVTKVKKNLTFKTIDSTVNFLGSNGKPSKNSQESMSSRVINTDMAVSDFMGVSKAIINNVLFCHQEDSSWPLDEPKKLKEKFDAIFGITEYNKALDRIIKLRKTAMEELKVMNEKLKLLEHLKKEMDEKTMNLQKAQRQCDDLKEECIKCDEEVKPIDERLQEIRNIECEIGKYQAEKVKMDTKHQNCVEQIAKLKRHIKTPFEGSLVELEAEMRSFSQRMSELKFQLTDVEDQLLQMRKTKEEQQKTLAKQDKERYMAQQKLKNEQACKQELTRHIQTLSAQLQITVEASVVDNPQKLSELLDDIDGNLMAKQCEITELSELNDQADQARQAKIDDLRTELTKSEQSISTREKQKVDNERDIESLELNIKQIETSQQQLKVVEKQIADTDEKYERSTRNFNQEACRQVIASKKASRDKKQAHFKQLDDQLTFLSSIAKTITEIALKEKELEKKNHEIQRVRSKHGDNLGKFFKEAISNNYRRAMQNEYDKLRREIEELNVDADGKKLAKQSHEIKRKNLIEEIARMEKEVQDSEERIYQKCHAMPYDELLLRSKTAIAKLQLEHGALKSAEAMYNKYIQKIDEEPSCPLCHHNMSGDEACDLTTELTDEIQKLPDNISRTEKSLKAEQSKYEQLLQIKPTIDKVKELKEKLPKKKEELRIIEQSLGDIVGEYETLMAQLGEPTHNMDLANSMLGDMTLLDEALKESMRVKKDLEQLKAKLPESYDASVSIEELQAQKAEVSKEVDAESKALETSQQTFEQQVEALNRLHEFLNGLKDKRIKLQEGVQNLPQLKDRLEKLTRLVITISTEITELRSKLLPLKQRLSAALTEKARLKESGRVKLEQLQIKYMEYKSTDKDIQRLNEQAQEFAKLDLVNAIKKFDAAVNATKVELNKLDTQIQEKSDKLEAIKKKCFDQQAEERDLKDNRELKQLQMKESELSEDCQKLSKQLGNLDFRSVTKEKNELMKKRDVATVRRGELLGQQGEINNQVNKLQKEINEPRYKESMKNYMQGKFEVAVKRCGIEDLARHRQALDWALIEFHKEKMNNINSLIREYWRMIYRGNDIDYIQIKTDESSTETSADRRKNYNYCVVQSKNNSVIDMRGRCSAGQRVLGSLIIRMALAETFSSNCGVLALDEPTTNLDRDNIMSLCDALNRIVESRQHQSNFMLIIITHDENFISSLGKISEYHRVHRNSECKSVIQKVRVDEGN</sequence>
<dbReference type="GO" id="GO:0051880">
    <property type="term" value="F:G-quadruplex DNA binding"/>
    <property type="evidence" value="ECO:0007669"/>
    <property type="project" value="TreeGrafter"/>
</dbReference>
<keyword evidence="21" id="KW-1185">Reference proteome</keyword>
<dbReference type="KEGG" id="dhe:111605272"/>
<dbReference type="SUPFAM" id="SSF75712">
    <property type="entry name" value="Rad50 coiled-coil Zn hook"/>
    <property type="match status" value="1"/>
</dbReference>
<dbReference type="GO" id="GO:0003691">
    <property type="term" value="F:double-stranded telomeric DNA binding"/>
    <property type="evidence" value="ECO:0007669"/>
    <property type="project" value="TreeGrafter"/>
</dbReference>
<evidence type="ECO:0000256" key="12">
    <source>
        <dbReference type="ARBA" id="ARBA00022842"/>
    </source>
</evidence>
<evidence type="ECO:0000256" key="3">
    <source>
        <dbReference type="ARBA" id="ARBA00004286"/>
    </source>
</evidence>
<comment type="similarity">
    <text evidence="4">Belongs to the SMC family. RAD50 subfamily.</text>
</comment>
<evidence type="ECO:0000256" key="19">
    <source>
        <dbReference type="SAM" id="Coils"/>
    </source>
</evidence>
<organism evidence="21 22">
    <name type="scientific">Drosophila hydei</name>
    <name type="common">Fruit fly</name>
    <dbReference type="NCBI Taxonomy" id="7224"/>
    <lineage>
        <taxon>Eukaryota</taxon>
        <taxon>Metazoa</taxon>
        <taxon>Ecdysozoa</taxon>
        <taxon>Arthropoda</taxon>
        <taxon>Hexapoda</taxon>
        <taxon>Insecta</taxon>
        <taxon>Pterygota</taxon>
        <taxon>Neoptera</taxon>
        <taxon>Endopterygota</taxon>
        <taxon>Diptera</taxon>
        <taxon>Brachycera</taxon>
        <taxon>Muscomorpha</taxon>
        <taxon>Ephydroidea</taxon>
        <taxon>Drosophilidae</taxon>
        <taxon>Drosophila</taxon>
    </lineage>
</organism>
<protein>
    <submittedName>
        <fullName evidence="22">DNA repair protein RAD50</fullName>
    </submittedName>
</protein>
<evidence type="ECO:0000313" key="22">
    <source>
        <dbReference type="RefSeq" id="XP_023179483.2"/>
    </source>
</evidence>
<evidence type="ECO:0000256" key="18">
    <source>
        <dbReference type="PROSITE-ProRule" id="PRU00471"/>
    </source>
</evidence>
<feature type="coiled-coil region" evidence="19">
    <location>
        <begin position="414"/>
        <end position="501"/>
    </location>
</feature>
<dbReference type="Pfam" id="PF04423">
    <property type="entry name" value="Rad50_zn_hook"/>
    <property type="match status" value="1"/>
</dbReference>
<feature type="domain" description="Zinc-hook" evidence="20">
    <location>
        <begin position="645"/>
        <end position="741"/>
    </location>
</feature>
<dbReference type="GO" id="GO:0000794">
    <property type="term" value="C:condensed nuclear chromosome"/>
    <property type="evidence" value="ECO:0007669"/>
    <property type="project" value="TreeGrafter"/>
</dbReference>
<dbReference type="InterPro" id="IPR027417">
    <property type="entry name" value="P-loop_NTPase"/>
</dbReference>
<dbReference type="OrthoDB" id="18797at2759"/>
<dbReference type="OMA" id="FSDYYYR"/>
<evidence type="ECO:0000256" key="2">
    <source>
        <dbReference type="ARBA" id="ARBA00004123"/>
    </source>
</evidence>
<evidence type="ECO:0000256" key="4">
    <source>
        <dbReference type="ARBA" id="ARBA00009439"/>
    </source>
</evidence>
<evidence type="ECO:0000313" key="21">
    <source>
        <dbReference type="Proteomes" id="UP000504633"/>
    </source>
</evidence>
<dbReference type="GO" id="GO:0070192">
    <property type="term" value="P:chromosome organization involved in meiotic cell cycle"/>
    <property type="evidence" value="ECO:0007669"/>
    <property type="project" value="TreeGrafter"/>
</dbReference>
<dbReference type="CTD" id="10111"/>
<dbReference type="InterPro" id="IPR004584">
    <property type="entry name" value="Rad50_eukaryotes"/>
</dbReference>
<keyword evidence="14" id="KW-0234">DNA repair</keyword>
<evidence type="ECO:0000256" key="16">
    <source>
        <dbReference type="ARBA" id="ARBA00023254"/>
    </source>
</evidence>
<dbReference type="GO" id="GO:0005524">
    <property type="term" value="F:ATP binding"/>
    <property type="evidence" value="ECO:0007669"/>
    <property type="project" value="UniProtKB-KW"/>
</dbReference>
<evidence type="ECO:0000256" key="15">
    <source>
        <dbReference type="ARBA" id="ARBA00023242"/>
    </source>
</evidence>
<feature type="binding site" evidence="18">
    <location>
        <position position="689"/>
    </location>
    <ligand>
        <name>Zn(2+)</name>
        <dbReference type="ChEBI" id="CHEBI:29105"/>
    </ligand>
</feature>
<feature type="coiled-coil region" evidence="19">
    <location>
        <begin position="203"/>
        <end position="278"/>
    </location>
</feature>
<accession>A0A6J1MDH8</accession>
<keyword evidence="9" id="KW-0378">Hydrolase</keyword>
<evidence type="ECO:0000256" key="11">
    <source>
        <dbReference type="ARBA" id="ARBA00022840"/>
    </source>
</evidence>
<keyword evidence="11" id="KW-0067">ATP-binding</keyword>
<dbReference type="GO" id="GO:0006302">
    <property type="term" value="P:double-strand break repair"/>
    <property type="evidence" value="ECO:0007669"/>
    <property type="project" value="InterPro"/>
</dbReference>
<feature type="binding site" evidence="18">
    <location>
        <position position="692"/>
    </location>
    <ligand>
        <name>Zn(2+)</name>
        <dbReference type="ChEBI" id="CHEBI:29105"/>
    </ligand>
</feature>
<dbReference type="InterPro" id="IPR013134">
    <property type="entry name" value="Zn_hook_RAD50"/>
</dbReference>
<name>A0A6J1MDH8_DROHY</name>
<dbReference type="GeneID" id="111605272"/>
<dbReference type="Proteomes" id="UP000504633">
    <property type="component" value="Unplaced"/>
</dbReference>
<feature type="coiled-coil region" evidence="19">
    <location>
        <begin position="954"/>
        <end position="1051"/>
    </location>
</feature>
<keyword evidence="8" id="KW-0227">DNA damage</keyword>
<dbReference type="GO" id="GO:0016887">
    <property type="term" value="F:ATP hydrolysis activity"/>
    <property type="evidence" value="ECO:0007669"/>
    <property type="project" value="InterPro"/>
</dbReference>
<evidence type="ECO:0000256" key="5">
    <source>
        <dbReference type="ARBA" id="ARBA00022454"/>
    </source>
</evidence>
<evidence type="ECO:0000256" key="8">
    <source>
        <dbReference type="ARBA" id="ARBA00022763"/>
    </source>
</evidence>
<evidence type="ECO:0000256" key="14">
    <source>
        <dbReference type="ARBA" id="ARBA00023204"/>
    </source>
</evidence>
<evidence type="ECO:0000256" key="7">
    <source>
        <dbReference type="ARBA" id="ARBA00022741"/>
    </source>
</evidence>
<keyword evidence="6 18" id="KW-0479">Metal-binding</keyword>
<feature type="coiled-coil region" evidence="19">
    <location>
        <begin position="538"/>
        <end position="638"/>
    </location>
</feature>
<evidence type="ECO:0000256" key="17">
    <source>
        <dbReference type="ARBA" id="ARBA00049360"/>
    </source>
</evidence>
<dbReference type="FunFam" id="3.40.50.300:FF:003359">
    <property type="entry name" value="Rad50, isoform E"/>
    <property type="match status" value="1"/>
</dbReference>
<dbReference type="RefSeq" id="XP_023179483.2">
    <property type="nucleotide sequence ID" value="XM_023323715.2"/>
</dbReference>
<keyword evidence="13 19" id="KW-0175">Coiled coil</keyword>
<dbReference type="SUPFAM" id="SSF52540">
    <property type="entry name" value="P-loop containing nucleoside triphosphate hydrolases"/>
    <property type="match status" value="2"/>
</dbReference>
<gene>
    <name evidence="22" type="primary">LOC111605272</name>
</gene>
<dbReference type="GO" id="GO:0007004">
    <property type="term" value="P:telomere maintenance via telomerase"/>
    <property type="evidence" value="ECO:0007669"/>
    <property type="project" value="TreeGrafter"/>
</dbReference>
<proteinExistence type="inferred from homology"/>
<keyword evidence="7" id="KW-0547">Nucleotide-binding</keyword>
<keyword evidence="5" id="KW-0158">Chromosome</keyword>
<dbReference type="InterPro" id="IPR038729">
    <property type="entry name" value="Rad50/SbcC_AAA"/>
</dbReference>
<dbReference type="GO" id="GO:0046872">
    <property type="term" value="F:metal ion binding"/>
    <property type="evidence" value="ECO:0007669"/>
    <property type="project" value="UniProtKB-UniRule"/>
</dbReference>
<evidence type="ECO:0000256" key="6">
    <source>
        <dbReference type="ARBA" id="ARBA00022723"/>
    </source>
</evidence>
<evidence type="ECO:0000256" key="9">
    <source>
        <dbReference type="ARBA" id="ARBA00022801"/>
    </source>
</evidence>
<feature type="coiled-coil region" evidence="19">
    <location>
        <begin position="801"/>
        <end position="852"/>
    </location>
</feature>
<keyword evidence="10 18" id="KW-0862">Zinc</keyword>
<feature type="coiled-coil region" evidence="19">
    <location>
        <begin position="308"/>
        <end position="356"/>
    </location>
</feature>
<dbReference type="PANTHER" id="PTHR18867">
    <property type="entry name" value="RAD50"/>
    <property type="match status" value="1"/>
</dbReference>
<dbReference type="PROSITE" id="PS51131">
    <property type="entry name" value="ZN_HOOK"/>
    <property type="match status" value="1"/>
</dbReference>
<dbReference type="NCBIfam" id="TIGR00606">
    <property type="entry name" value="rad50"/>
    <property type="match status" value="1"/>
</dbReference>
<dbReference type="GO" id="GO:0030870">
    <property type="term" value="C:Mre11 complex"/>
    <property type="evidence" value="ECO:0007669"/>
    <property type="project" value="InterPro"/>
</dbReference>
<dbReference type="GO" id="GO:0000722">
    <property type="term" value="P:telomere maintenance via recombination"/>
    <property type="evidence" value="ECO:0007669"/>
    <property type="project" value="TreeGrafter"/>
</dbReference>
<evidence type="ECO:0000256" key="13">
    <source>
        <dbReference type="ARBA" id="ARBA00023054"/>
    </source>
</evidence>
<dbReference type="PANTHER" id="PTHR18867:SF12">
    <property type="entry name" value="DNA REPAIR PROTEIN RAD50"/>
    <property type="match status" value="1"/>
</dbReference>
<evidence type="ECO:0000259" key="20">
    <source>
        <dbReference type="PROSITE" id="PS51131"/>
    </source>
</evidence>
<evidence type="ECO:0000256" key="1">
    <source>
        <dbReference type="ARBA" id="ARBA00001947"/>
    </source>
</evidence>
<keyword evidence="15" id="KW-0539">Nucleus</keyword>
<comment type="subcellular location">
    <subcellularLocation>
        <location evidence="3">Chromosome</location>
    </subcellularLocation>
    <subcellularLocation>
        <location evidence="2">Nucleus</location>
    </subcellularLocation>
</comment>
<dbReference type="Gene3D" id="3.40.50.300">
    <property type="entry name" value="P-loop containing nucleotide triphosphate hydrolases"/>
    <property type="match status" value="2"/>
</dbReference>
<comment type="cofactor">
    <cofactor evidence="1">
        <name>Zn(2+)</name>
        <dbReference type="ChEBI" id="CHEBI:29105"/>
    </cofactor>
</comment>
<comment type="catalytic activity">
    <reaction evidence="17">
        <text>ATP + H2O = ADP + phosphate + H(+)</text>
        <dbReference type="Rhea" id="RHEA:13065"/>
        <dbReference type="ChEBI" id="CHEBI:15377"/>
        <dbReference type="ChEBI" id="CHEBI:15378"/>
        <dbReference type="ChEBI" id="CHEBI:30616"/>
        <dbReference type="ChEBI" id="CHEBI:43474"/>
        <dbReference type="ChEBI" id="CHEBI:456216"/>
    </reaction>
</comment>
<keyword evidence="16" id="KW-0469">Meiosis</keyword>